<name>A0A392ML74_9FABA</name>
<reference evidence="1 2" key="1">
    <citation type="journal article" date="2018" name="Front. Plant Sci.">
        <title>Red Clover (Trifolium pratense) and Zigzag Clover (T. medium) - A Picture of Genomic Similarities and Differences.</title>
        <authorList>
            <person name="Dluhosova J."/>
            <person name="Istvanek J."/>
            <person name="Nedelnik J."/>
            <person name="Repkova J."/>
        </authorList>
    </citation>
    <scope>NUCLEOTIDE SEQUENCE [LARGE SCALE GENOMIC DNA]</scope>
    <source>
        <strain evidence="2">cv. 10/8</strain>
        <tissue evidence="1">Leaf</tissue>
    </source>
</reference>
<dbReference type="EMBL" id="LXQA010011373">
    <property type="protein sequence ID" value="MCH87024.1"/>
    <property type="molecule type" value="Genomic_DNA"/>
</dbReference>
<organism evidence="1 2">
    <name type="scientific">Trifolium medium</name>
    <dbReference type="NCBI Taxonomy" id="97028"/>
    <lineage>
        <taxon>Eukaryota</taxon>
        <taxon>Viridiplantae</taxon>
        <taxon>Streptophyta</taxon>
        <taxon>Embryophyta</taxon>
        <taxon>Tracheophyta</taxon>
        <taxon>Spermatophyta</taxon>
        <taxon>Magnoliopsida</taxon>
        <taxon>eudicotyledons</taxon>
        <taxon>Gunneridae</taxon>
        <taxon>Pentapetalae</taxon>
        <taxon>rosids</taxon>
        <taxon>fabids</taxon>
        <taxon>Fabales</taxon>
        <taxon>Fabaceae</taxon>
        <taxon>Papilionoideae</taxon>
        <taxon>50 kb inversion clade</taxon>
        <taxon>NPAAA clade</taxon>
        <taxon>Hologalegina</taxon>
        <taxon>IRL clade</taxon>
        <taxon>Trifolieae</taxon>
        <taxon>Trifolium</taxon>
    </lineage>
</organism>
<dbReference type="Proteomes" id="UP000265520">
    <property type="component" value="Unassembled WGS sequence"/>
</dbReference>
<evidence type="ECO:0000313" key="1">
    <source>
        <dbReference type="EMBL" id="MCH87024.1"/>
    </source>
</evidence>
<sequence>MRRNSDVLKPEFLLENSPEARNMAHEAKLLKLLDDCCFRVRAWGGKTAHGEKVRFEENLKAPRV</sequence>
<dbReference type="AlphaFoldDB" id="A0A392ML74"/>
<keyword evidence="2" id="KW-1185">Reference proteome</keyword>
<proteinExistence type="predicted"/>
<gene>
    <name evidence="1" type="ORF">A2U01_0007888</name>
</gene>
<accession>A0A392ML74</accession>
<comment type="caution">
    <text evidence="1">The sequence shown here is derived from an EMBL/GenBank/DDBJ whole genome shotgun (WGS) entry which is preliminary data.</text>
</comment>
<protein>
    <submittedName>
        <fullName evidence="1">Uncharacterized protein</fullName>
    </submittedName>
</protein>
<evidence type="ECO:0000313" key="2">
    <source>
        <dbReference type="Proteomes" id="UP000265520"/>
    </source>
</evidence>